<comment type="caution">
    <text evidence="2">The sequence shown here is derived from an EMBL/GenBank/DDBJ whole genome shotgun (WGS) entry which is preliminary data.</text>
</comment>
<keyword evidence="1" id="KW-0812">Transmembrane</keyword>
<accession>A0ABS5TLE0</accession>
<feature type="transmembrane region" description="Helical" evidence="1">
    <location>
        <begin position="35"/>
        <end position="55"/>
    </location>
</feature>
<name>A0ABS5TLE0_9ACTN</name>
<dbReference type="Pfam" id="PF13829">
    <property type="entry name" value="DUF4191"/>
    <property type="match status" value="1"/>
</dbReference>
<keyword evidence="1" id="KW-1133">Transmembrane helix</keyword>
<dbReference type="EMBL" id="JAHBAY010000007">
    <property type="protein sequence ID" value="MBT0770981.1"/>
    <property type="molecule type" value="Genomic_DNA"/>
</dbReference>
<evidence type="ECO:0000313" key="3">
    <source>
        <dbReference type="Proteomes" id="UP001197247"/>
    </source>
</evidence>
<sequence length="235" mass="25782">MARNTPSQPVDPEEMGRFAQFRAVFTMLRKADPAAVVWMLLALVGFTVAGVGIGTLVGHPIYVGILGFMVGILVAIIIMGRRAERAAYTQLGDRKGVVGYALKGLRRGWNVEEQPVAVDPRTQDLLFRAVGRPGVVLVSEGPTPRVNKLAENERKRTARLLPDVPVIVIHAGDGDGQVPVQKLVRHLMRKRPVISKQEVSEVSKRLRALGAARLPIPKGVDPMRMRPDRRATKGR</sequence>
<feature type="transmembrane region" description="Helical" evidence="1">
    <location>
        <begin position="61"/>
        <end position="80"/>
    </location>
</feature>
<gene>
    <name evidence="2" type="ORF">KIH74_18730</name>
</gene>
<keyword evidence="3" id="KW-1185">Reference proteome</keyword>
<reference evidence="2 3" key="1">
    <citation type="submission" date="2021-05" db="EMBL/GenBank/DDBJ databases">
        <title>Kineosporia and Streptomyces sp. nov. two new marine actinobacteria isolated from Coral.</title>
        <authorList>
            <person name="Buangrab K."/>
            <person name="Sutthacheep M."/>
            <person name="Yeemin T."/>
            <person name="Harunari E."/>
            <person name="Igarashi Y."/>
            <person name="Kanchanasin P."/>
            <person name="Tanasupawat S."/>
            <person name="Phongsopitanun W."/>
        </authorList>
    </citation>
    <scope>NUCLEOTIDE SEQUENCE [LARGE SCALE GENOMIC DNA]</scope>
    <source>
        <strain evidence="2 3">J2-2</strain>
    </source>
</reference>
<evidence type="ECO:0000313" key="2">
    <source>
        <dbReference type="EMBL" id="MBT0770981.1"/>
    </source>
</evidence>
<keyword evidence="1" id="KW-0472">Membrane</keyword>
<dbReference type="InterPro" id="IPR025445">
    <property type="entry name" value="DUF4191"/>
</dbReference>
<dbReference type="Proteomes" id="UP001197247">
    <property type="component" value="Unassembled WGS sequence"/>
</dbReference>
<dbReference type="RefSeq" id="WP_214157262.1">
    <property type="nucleotide sequence ID" value="NZ_JAHBAY010000007.1"/>
</dbReference>
<evidence type="ECO:0000256" key="1">
    <source>
        <dbReference type="SAM" id="Phobius"/>
    </source>
</evidence>
<organism evidence="2 3">
    <name type="scientific">Kineosporia corallincola</name>
    <dbReference type="NCBI Taxonomy" id="2835133"/>
    <lineage>
        <taxon>Bacteria</taxon>
        <taxon>Bacillati</taxon>
        <taxon>Actinomycetota</taxon>
        <taxon>Actinomycetes</taxon>
        <taxon>Kineosporiales</taxon>
        <taxon>Kineosporiaceae</taxon>
        <taxon>Kineosporia</taxon>
    </lineage>
</organism>
<protein>
    <submittedName>
        <fullName evidence="2">DUF4191 domain-containing protein</fullName>
    </submittedName>
</protein>
<proteinExistence type="predicted"/>